<dbReference type="VEuPathDB" id="FungiDB:QG37_03520"/>
<protein>
    <submittedName>
        <fullName evidence="1">Uncharacterized protein</fullName>
    </submittedName>
</protein>
<evidence type="ECO:0000313" key="2">
    <source>
        <dbReference type="Proteomes" id="UP000037122"/>
    </source>
</evidence>
<dbReference type="Proteomes" id="UP000037122">
    <property type="component" value="Unassembled WGS sequence"/>
</dbReference>
<evidence type="ECO:0000313" key="1">
    <source>
        <dbReference type="EMBL" id="KND99388.1"/>
    </source>
</evidence>
<gene>
    <name evidence="1" type="ORF">QG37_03520</name>
</gene>
<proteinExistence type="predicted"/>
<dbReference type="EMBL" id="LGST01000023">
    <property type="protein sequence ID" value="KND99388.1"/>
    <property type="molecule type" value="Genomic_DNA"/>
</dbReference>
<reference evidence="2" key="1">
    <citation type="journal article" date="2015" name="BMC Genomics">
        <title>Draft genome of a commonly misdiagnosed multidrug resistant pathogen Candida auris.</title>
        <authorList>
            <person name="Chatterjee S."/>
            <person name="Alampalli S.V."/>
            <person name="Nageshan R.K."/>
            <person name="Chettiar S.T."/>
            <person name="Joshi S."/>
            <person name="Tatu U.S."/>
        </authorList>
    </citation>
    <scope>NUCLEOTIDE SEQUENCE [LARGE SCALE GENOMIC DNA]</scope>
    <source>
        <strain evidence="2">6684</strain>
    </source>
</reference>
<organism evidence="1 2">
    <name type="scientific">Candidozyma auris</name>
    <name type="common">Yeast</name>
    <name type="synonym">Candida auris</name>
    <dbReference type="NCBI Taxonomy" id="498019"/>
    <lineage>
        <taxon>Eukaryota</taxon>
        <taxon>Fungi</taxon>
        <taxon>Dikarya</taxon>
        <taxon>Ascomycota</taxon>
        <taxon>Saccharomycotina</taxon>
        <taxon>Pichiomycetes</taxon>
        <taxon>Metschnikowiaceae</taxon>
        <taxon>Candidozyma</taxon>
    </lineage>
</organism>
<dbReference type="AlphaFoldDB" id="A0A0L0NZC0"/>
<name>A0A0L0NZC0_CANAR</name>
<accession>A0A0L0NZC0</accession>
<comment type="caution">
    <text evidence="1">The sequence shown here is derived from an EMBL/GenBank/DDBJ whole genome shotgun (WGS) entry which is preliminary data.</text>
</comment>
<sequence length="42" mass="4899">MIKGSLKGDVNEAEAYIEFVMEKFDALEFPLYITHLGNLHKW</sequence>